<dbReference type="SUPFAM" id="SSF47616">
    <property type="entry name" value="GST C-terminal domain-like"/>
    <property type="match status" value="1"/>
</dbReference>
<dbReference type="PANTHER" id="PTHR11571">
    <property type="entry name" value="GLUTATHIONE S-TRANSFERASE"/>
    <property type="match status" value="1"/>
</dbReference>
<evidence type="ECO:0000313" key="4">
    <source>
        <dbReference type="Proteomes" id="UP000054481"/>
    </source>
</evidence>
<dbReference type="GO" id="GO:0004364">
    <property type="term" value="F:glutathione transferase activity"/>
    <property type="evidence" value="ECO:0007669"/>
    <property type="project" value="TreeGrafter"/>
</dbReference>
<dbReference type="InterPro" id="IPR050213">
    <property type="entry name" value="GST_superfamily"/>
</dbReference>
<dbReference type="SUPFAM" id="SSF52833">
    <property type="entry name" value="Thioredoxin-like"/>
    <property type="match status" value="1"/>
</dbReference>
<dbReference type="EMBL" id="KQ030529">
    <property type="protein sequence ID" value="KJZ74129.1"/>
    <property type="molecule type" value="Genomic_DNA"/>
</dbReference>
<dbReference type="OrthoDB" id="414243at2759"/>
<organism evidence="3 4">
    <name type="scientific">Hirsutella minnesotensis 3608</name>
    <dbReference type="NCBI Taxonomy" id="1043627"/>
    <lineage>
        <taxon>Eukaryota</taxon>
        <taxon>Fungi</taxon>
        <taxon>Dikarya</taxon>
        <taxon>Ascomycota</taxon>
        <taxon>Pezizomycotina</taxon>
        <taxon>Sordariomycetes</taxon>
        <taxon>Hypocreomycetidae</taxon>
        <taxon>Hypocreales</taxon>
        <taxon>Ophiocordycipitaceae</taxon>
        <taxon>Hirsutella</taxon>
    </lineage>
</organism>
<reference evidence="3 4" key="1">
    <citation type="journal article" date="2014" name="Genome Biol. Evol.">
        <title>Comparative genomics and transcriptomics analyses reveal divergent lifestyle features of nematode endoparasitic fungus Hirsutella minnesotensis.</title>
        <authorList>
            <person name="Lai Y."/>
            <person name="Liu K."/>
            <person name="Zhang X."/>
            <person name="Zhang X."/>
            <person name="Li K."/>
            <person name="Wang N."/>
            <person name="Shu C."/>
            <person name="Wu Y."/>
            <person name="Wang C."/>
            <person name="Bushley K.E."/>
            <person name="Xiang M."/>
            <person name="Liu X."/>
        </authorList>
    </citation>
    <scope>NUCLEOTIDE SEQUENCE [LARGE SCALE GENOMIC DNA]</scope>
    <source>
        <strain evidence="3 4">3608</strain>
    </source>
</reference>
<dbReference type="InterPro" id="IPR036282">
    <property type="entry name" value="Glutathione-S-Trfase_C_sf"/>
</dbReference>
<dbReference type="Gene3D" id="3.40.30.10">
    <property type="entry name" value="Glutaredoxin"/>
    <property type="match status" value="1"/>
</dbReference>
<gene>
    <name evidence="3" type="ORF">HIM_06578</name>
</gene>
<proteinExistence type="predicted"/>
<evidence type="ECO:0000259" key="1">
    <source>
        <dbReference type="PROSITE" id="PS50404"/>
    </source>
</evidence>
<name>A0A0F8A4T3_9HYPO</name>
<evidence type="ECO:0000259" key="2">
    <source>
        <dbReference type="PROSITE" id="PS50405"/>
    </source>
</evidence>
<protein>
    <recommendedName>
        <fullName evidence="5">GST C-terminal domain-containing protein</fullName>
    </recommendedName>
</protein>
<dbReference type="Gene3D" id="1.20.1050.10">
    <property type="match status" value="1"/>
</dbReference>
<evidence type="ECO:0000313" key="3">
    <source>
        <dbReference type="EMBL" id="KJZ74129.1"/>
    </source>
</evidence>
<dbReference type="Proteomes" id="UP000054481">
    <property type="component" value="Unassembled WGS sequence"/>
</dbReference>
<dbReference type="PROSITE" id="PS50405">
    <property type="entry name" value="GST_CTER"/>
    <property type="match status" value="1"/>
</dbReference>
<dbReference type="InterPro" id="IPR010987">
    <property type="entry name" value="Glutathione-S-Trfase_C-like"/>
</dbReference>
<feature type="domain" description="GST C-terminal" evidence="2">
    <location>
        <begin position="82"/>
        <end position="213"/>
    </location>
</feature>
<keyword evidence="4" id="KW-1185">Reference proteome</keyword>
<dbReference type="PANTHER" id="PTHR11571:SF150">
    <property type="entry name" value="GLUTATHIONE S-TRANSFERASE"/>
    <property type="match status" value="1"/>
</dbReference>
<sequence length="226" mass="24974">MTADAKRYELAYFAWSGMAEPCRAILHYLEADWKDVSYSFDQWPGLKDHQPGSGNGEPTLELAESTAIERYLANQGALRGATDAEAVLIDSYRASMTDTLARLSKYRFFLGGDDEQMAELRAGYLKAAEELVKFHERVLARNGGGNGHYVGDRLSVADVTLAIIMGQAETVGLEAPFAAEAAPLMHKVYDAAVAHPRLAAYWADARERFRRESGGYQGGDFDLKKR</sequence>
<dbReference type="PROSITE" id="PS50404">
    <property type="entry name" value="GST_NTER"/>
    <property type="match status" value="1"/>
</dbReference>
<accession>A0A0F8A4T3</accession>
<feature type="domain" description="GST N-terminal" evidence="1">
    <location>
        <begin position="6"/>
        <end position="80"/>
    </location>
</feature>
<dbReference type="InterPro" id="IPR036249">
    <property type="entry name" value="Thioredoxin-like_sf"/>
</dbReference>
<evidence type="ECO:0008006" key="5">
    <source>
        <dbReference type="Google" id="ProtNLM"/>
    </source>
</evidence>
<dbReference type="InterPro" id="IPR004045">
    <property type="entry name" value="Glutathione_S-Trfase_N"/>
</dbReference>
<dbReference type="InterPro" id="IPR004046">
    <property type="entry name" value="GST_C"/>
</dbReference>
<dbReference type="AlphaFoldDB" id="A0A0F8A4T3"/>
<dbReference type="Pfam" id="PF14497">
    <property type="entry name" value="GST_C_3"/>
    <property type="match status" value="1"/>
</dbReference>
<dbReference type="GO" id="GO:0006749">
    <property type="term" value="P:glutathione metabolic process"/>
    <property type="evidence" value="ECO:0007669"/>
    <property type="project" value="TreeGrafter"/>
</dbReference>